<dbReference type="GO" id="GO:0009055">
    <property type="term" value="F:electron transfer activity"/>
    <property type="evidence" value="ECO:0007669"/>
    <property type="project" value="InterPro"/>
</dbReference>
<dbReference type="GO" id="GO:0046872">
    <property type="term" value="F:metal ion binding"/>
    <property type="evidence" value="ECO:0007669"/>
    <property type="project" value="UniProtKB-KW"/>
</dbReference>
<accession>A0A060I8D4</accession>
<keyword evidence="2 6" id="KW-0349">Heme</keyword>
<name>A0A060I8D4_RHIET</name>
<dbReference type="InterPro" id="IPR036909">
    <property type="entry name" value="Cyt_c-like_dom_sf"/>
</dbReference>
<dbReference type="PRINTS" id="PR00604">
    <property type="entry name" value="CYTCHRMECIAB"/>
</dbReference>
<gene>
    <name evidence="9" type="ORF">IE4771_CH02762</name>
</gene>
<dbReference type="GO" id="GO:0020037">
    <property type="term" value="F:heme binding"/>
    <property type="evidence" value="ECO:0007669"/>
    <property type="project" value="InterPro"/>
</dbReference>
<dbReference type="PROSITE" id="PS51007">
    <property type="entry name" value="CYTC"/>
    <property type="match status" value="1"/>
</dbReference>
<keyword evidence="1" id="KW-0813">Transport</keyword>
<dbReference type="Gene3D" id="1.10.760.10">
    <property type="entry name" value="Cytochrome c-like domain"/>
    <property type="match status" value="1"/>
</dbReference>
<dbReference type="HOGENOM" id="CLU_060944_2_1_5"/>
<protein>
    <submittedName>
        <fullName evidence="9">Cytochrome-c class 1 protein</fullName>
    </submittedName>
</protein>
<dbReference type="SUPFAM" id="SSF46626">
    <property type="entry name" value="Cytochrome c"/>
    <property type="match status" value="1"/>
</dbReference>
<feature type="domain" description="Cytochrome c" evidence="8">
    <location>
        <begin position="30"/>
        <end position="132"/>
    </location>
</feature>
<evidence type="ECO:0000313" key="9">
    <source>
        <dbReference type="EMBL" id="AIC27861.1"/>
    </source>
</evidence>
<dbReference type="EMBL" id="CP006986">
    <property type="protein sequence ID" value="AIC27861.1"/>
    <property type="molecule type" value="Genomic_DNA"/>
</dbReference>
<dbReference type="InterPro" id="IPR009056">
    <property type="entry name" value="Cyt_c-like_dom"/>
</dbReference>
<evidence type="ECO:0000256" key="7">
    <source>
        <dbReference type="SAM" id="SignalP"/>
    </source>
</evidence>
<reference evidence="9 10" key="1">
    <citation type="submission" date="2013-12" db="EMBL/GenBank/DDBJ databases">
        <title>Complete genome sequence of Rhizobium etli bv. mimosae IE4771.</title>
        <authorList>
            <person name="Bustos P."/>
            <person name="Santamaria R.I."/>
            <person name="Lozano L."/>
            <person name="Ormeno-Orrillo E."/>
            <person name="Rogel M.A."/>
            <person name="Romero D."/>
            <person name="Cevallos M.A."/>
            <person name="Martinez-Romero E."/>
            <person name="Gonzalez V."/>
        </authorList>
    </citation>
    <scope>NUCLEOTIDE SEQUENCE [LARGE SCALE GENOMIC DNA]</scope>
    <source>
        <strain evidence="9 10">IE4771</strain>
    </source>
</reference>
<proteinExistence type="predicted"/>
<dbReference type="Pfam" id="PF00034">
    <property type="entry name" value="Cytochrom_C"/>
    <property type="match status" value="1"/>
</dbReference>
<feature type="chain" id="PRO_5001586856" evidence="7">
    <location>
        <begin position="28"/>
        <end position="133"/>
    </location>
</feature>
<keyword evidence="7" id="KW-0732">Signal</keyword>
<keyword evidence="3 6" id="KW-0479">Metal-binding</keyword>
<keyword evidence="5 6" id="KW-0408">Iron</keyword>
<dbReference type="PANTHER" id="PTHR11961">
    <property type="entry name" value="CYTOCHROME C"/>
    <property type="match status" value="1"/>
</dbReference>
<organism evidence="9 10">
    <name type="scientific">Rhizobium etli bv. mimosae str. IE4771</name>
    <dbReference type="NCBI Taxonomy" id="1432050"/>
    <lineage>
        <taxon>Bacteria</taxon>
        <taxon>Pseudomonadati</taxon>
        <taxon>Pseudomonadota</taxon>
        <taxon>Alphaproteobacteria</taxon>
        <taxon>Hyphomicrobiales</taxon>
        <taxon>Rhizobiaceae</taxon>
        <taxon>Rhizobium/Agrobacterium group</taxon>
        <taxon>Rhizobium</taxon>
    </lineage>
</organism>
<dbReference type="AlphaFoldDB" id="A0A060I8D4"/>
<evidence type="ECO:0000256" key="5">
    <source>
        <dbReference type="ARBA" id="ARBA00023004"/>
    </source>
</evidence>
<evidence type="ECO:0000256" key="2">
    <source>
        <dbReference type="ARBA" id="ARBA00022617"/>
    </source>
</evidence>
<dbReference type="Proteomes" id="UP000027180">
    <property type="component" value="Chromosome"/>
</dbReference>
<keyword evidence="4" id="KW-0249">Electron transport</keyword>
<evidence type="ECO:0000256" key="6">
    <source>
        <dbReference type="PROSITE-ProRule" id="PRU00433"/>
    </source>
</evidence>
<dbReference type="KEGG" id="rei:IE4771_CH02762"/>
<evidence type="ECO:0000259" key="8">
    <source>
        <dbReference type="PROSITE" id="PS51007"/>
    </source>
</evidence>
<evidence type="ECO:0000313" key="10">
    <source>
        <dbReference type="Proteomes" id="UP000027180"/>
    </source>
</evidence>
<evidence type="ECO:0000256" key="4">
    <source>
        <dbReference type="ARBA" id="ARBA00022982"/>
    </source>
</evidence>
<evidence type="ECO:0000256" key="1">
    <source>
        <dbReference type="ARBA" id="ARBA00022448"/>
    </source>
</evidence>
<dbReference type="InterPro" id="IPR002327">
    <property type="entry name" value="Cyt_c_1A/1B"/>
</dbReference>
<sequence>MRFAMDYRVVLLIGAAVTALVPANAGAQEGDATAGAVVFKKCATCHVVDSDTNKVGPSLNKLFGRKAGTHPNFAYSAGMKAAGEGGLVWDETVLREYLHNPKAKVKGTKMAFVGVKDEKEITDLIAYLKQYSQ</sequence>
<evidence type="ECO:0000256" key="3">
    <source>
        <dbReference type="ARBA" id="ARBA00022723"/>
    </source>
</evidence>
<feature type="signal peptide" evidence="7">
    <location>
        <begin position="1"/>
        <end position="27"/>
    </location>
</feature>